<proteinExistence type="inferred from homology"/>
<protein>
    <recommendedName>
        <fullName evidence="4">Extracellular small neutral protease</fullName>
        <ecNumber evidence="3">3.4.24.77</ecNumber>
    </recommendedName>
    <alternativeName>
        <fullName evidence="7">Snapalysin</fullName>
    </alternativeName>
</protein>
<comment type="similarity">
    <text evidence="2">Belongs to the peptidase M7 family.</text>
</comment>
<keyword evidence="10" id="KW-1185">Reference proteome</keyword>
<dbReference type="InterPro" id="IPR024079">
    <property type="entry name" value="MetalloPept_cat_dom_sf"/>
</dbReference>
<keyword evidence="6" id="KW-0482">Metalloprotease</keyword>
<dbReference type="Proteomes" id="UP000520767">
    <property type="component" value="Unassembled WGS sequence"/>
</dbReference>
<sequence length="187" mass="19308">MFRRTVLGVAVALLGLVGVAAPQAAATTEAQVSTAAVVLTYDDSQAAEFVDVVAAGAEVWNTHVSNVRLEKAEPGTEADITIIANDGWPQATLGPFFPGEGGATVWYGRQAVNDGYNLVRIASHELGHILGLPDVKPGPCESLMSGSTGGVDCDNVNPNAEEIAAVEANYAGGRISAPHKGTVLVER</sequence>
<dbReference type="AlphaFoldDB" id="A0A7W7VJI0"/>
<evidence type="ECO:0000313" key="10">
    <source>
        <dbReference type="Proteomes" id="UP000520767"/>
    </source>
</evidence>
<dbReference type="SUPFAM" id="SSF55486">
    <property type="entry name" value="Metalloproteases ('zincins'), catalytic domain"/>
    <property type="match status" value="1"/>
</dbReference>
<dbReference type="GO" id="GO:0005576">
    <property type="term" value="C:extracellular region"/>
    <property type="evidence" value="ECO:0007669"/>
    <property type="project" value="InterPro"/>
</dbReference>
<reference evidence="9 10" key="1">
    <citation type="submission" date="2020-08" db="EMBL/GenBank/DDBJ databases">
        <title>Genomic Encyclopedia of Type Strains, Phase III (KMG-III): the genomes of soil and plant-associated and newly described type strains.</title>
        <authorList>
            <person name="Whitman W."/>
        </authorList>
    </citation>
    <scope>NUCLEOTIDE SEQUENCE [LARGE SCALE GENOMIC DNA]</scope>
    <source>
        <strain evidence="9 10">CECT 8960</strain>
    </source>
</reference>
<evidence type="ECO:0000256" key="6">
    <source>
        <dbReference type="ARBA" id="ARBA00023049"/>
    </source>
</evidence>
<dbReference type="InterPro" id="IPR000013">
    <property type="entry name" value="Peptidase_M7"/>
</dbReference>
<keyword evidence="6" id="KW-0645">Protease</keyword>
<feature type="chain" id="PRO_5038337570" description="Extracellular small neutral protease" evidence="8">
    <location>
        <begin position="26"/>
        <end position="187"/>
    </location>
</feature>
<comment type="caution">
    <text evidence="9">The sequence shown here is derived from an EMBL/GenBank/DDBJ whole genome shotgun (WGS) entry which is preliminary data.</text>
</comment>
<evidence type="ECO:0000313" key="9">
    <source>
        <dbReference type="EMBL" id="MBB4912657.1"/>
    </source>
</evidence>
<gene>
    <name evidence="9" type="ORF">FHR82_008929</name>
</gene>
<evidence type="ECO:0000256" key="4">
    <source>
        <dbReference type="ARBA" id="ARBA00019129"/>
    </source>
</evidence>
<evidence type="ECO:0000256" key="1">
    <source>
        <dbReference type="ARBA" id="ARBA00000612"/>
    </source>
</evidence>
<evidence type="ECO:0000256" key="5">
    <source>
        <dbReference type="ARBA" id="ARBA00022723"/>
    </source>
</evidence>
<dbReference type="EMBL" id="JACHJQ010000015">
    <property type="protein sequence ID" value="MBB4912657.1"/>
    <property type="molecule type" value="Genomic_DNA"/>
</dbReference>
<dbReference type="EC" id="3.4.24.77" evidence="3"/>
<accession>A0A7W7VJI0</accession>
<organism evidence="9 10">
    <name type="scientific">Actinophytocola algeriensis</name>
    <dbReference type="NCBI Taxonomy" id="1768010"/>
    <lineage>
        <taxon>Bacteria</taxon>
        <taxon>Bacillati</taxon>
        <taxon>Actinomycetota</taxon>
        <taxon>Actinomycetes</taxon>
        <taxon>Pseudonocardiales</taxon>
        <taxon>Pseudonocardiaceae</taxon>
    </lineage>
</organism>
<dbReference type="Pfam" id="PF02031">
    <property type="entry name" value="Peptidase_M7"/>
    <property type="match status" value="1"/>
</dbReference>
<evidence type="ECO:0000256" key="3">
    <source>
        <dbReference type="ARBA" id="ARBA00012325"/>
    </source>
</evidence>
<comment type="catalytic activity">
    <reaction evidence="1">
        <text>Hydrolyzes proteins with a preference for Tyr or Phe in the P1' position. Has no action on amino-acid p-nitroanilides.</text>
        <dbReference type="EC" id="3.4.24.77"/>
    </reaction>
</comment>
<dbReference type="GO" id="GO:0006508">
    <property type="term" value="P:proteolysis"/>
    <property type="evidence" value="ECO:0007669"/>
    <property type="project" value="InterPro"/>
</dbReference>
<dbReference type="GO" id="GO:0004222">
    <property type="term" value="F:metalloendopeptidase activity"/>
    <property type="evidence" value="ECO:0007669"/>
    <property type="project" value="InterPro"/>
</dbReference>
<dbReference type="GO" id="GO:0008270">
    <property type="term" value="F:zinc ion binding"/>
    <property type="evidence" value="ECO:0007669"/>
    <property type="project" value="InterPro"/>
</dbReference>
<evidence type="ECO:0000256" key="7">
    <source>
        <dbReference type="ARBA" id="ARBA00029927"/>
    </source>
</evidence>
<evidence type="ECO:0000256" key="2">
    <source>
        <dbReference type="ARBA" id="ARBA00006571"/>
    </source>
</evidence>
<feature type="signal peptide" evidence="8">
    <location>
        <begin position="1"/>
        <end position="25"/>
    </location>
</feature>
<dbReference type="Gene3D" id="3.40.390.10">
    <property type="entry name" value="Collagenase (Catalytic Domain)"/>
    <property type="match status" value="1"/>
</dbReference>
<keyword evidence="8" id="KW-0732">Signal</keyword>
<keyword evidence="9" id="KW-0378">Hydrolase</keyword>
<keyword evidence="5" id="KW-0479">Metal-binding</keyword>
<name>A0A7W7VJI0_9PSEU</name>
<dbReference type="RefSeq" id="WP_184816639.1">
    <property type="nucleotide sequence ID" value="NZ_JACHJQ010000015.1"/>
</dbReference>
<evidence type="ECO:0000256" key="8">
    <source>
        <dbReference type="SAM" id="SignalP"/>
    </source>
</evidence>
<dbReference type="PRINTS" id="PR00787">
    <property type="entry name" value="NEUTRALPTASE"/>
</dbReference>